<proteinExistence type="inferred from homology"/>
<sequence>MPKVLVLYYSQSGHTQKLAKLIARGIEEQGCEAVIRTVPGVSPKNEAVDSAIPESGDLYATKLDLIECDGLVVGSPTRFGNMAAALKYFIDGTSEIWMGGKLADKPVSFFTSTSSLHGGQESTLLSMMNPFLHHGMLVCGLPYSETELIHTESGGTPYGVSHWSGKDNDKSISDSEKALAIAQGKRIAKFTQLLA</sequence>
<dbReference type="Gene3D" id="3.40.50.360">
    <property type="match status" value="1"/>
</dbReference>
<comment type="caution">
    <text evidence="6">The sequence shown here is derived from an EMBL/GenBank/DDBJ whole genome shotgun (WGS) entry which is preliminary data.</text>
</comment>
<protein>
    <submittedName>
        <fullName evidence="6">NAD(P)H:quinone oxidoreductase</fullName>
        <ecNumber evidence="6">1.6.5.2</ecNumber>
    </submittedName>
</protein>
<gene>
    <name evidence="6" type="primary">wrbA</name>
    <name evidence="6" type="ORF">FLL45_03710</name>
</gene>
<dbReference type="OrthoDB" id="9801479at2"/>
<feature type="domain" description="Flavodoxin-like" evidence="5">
    <location>
        <begin position="4"/>
        <end position="188"/>
    </location>
</feature>
<dbReference type="RefSeq" id="WP_142888431.1">
    <property type="nucleotide sequence ID" value="NZ_VIKR01000001.1"/>
</dbReference>
<dbReference type="InterPro" id="IPR001226">
    <property type="entry name" value="Flavodoxin_CS"/>
</dbReference>
<dbReference type="Pfam" id="PF03358">
    <property type="entry name" value="FMN_red"/>
    <property type="match status" value="1"/>
</dbReference>
<dbReference type="GO" id="GO:0009055">
    <property type="term" value="F:electron transfer activity"/>
    <property type="evidence" value="ECO:0007669"/>
    <property type="project" value="InterPro"/>
</dbReference>
<keyword evidence="6" id="KW-0560">Oxidoreductase</keyword>
<dbReference type="InterPro" id="IPR008254">
    <property type="entry name" value="Flavodoxin/NO_synth"/>
</dbReference>
<dbReference type="GO" id="GO:0010181">
    <property type="term" value="F:FMN binding"/>
    <property type="evidence" value="ECO:0007669"/>
    <property type="project" value="InterPro"/>
</dbReference>
<comment type="cofactor">
    <cofactor evidence="1">
        <name>FMN</name>
        <dbReference type="ChEBI" id="CHEBI:58210"/>
    </cofactor>
</comment>
<evidence type="ECO:0000256" key="1">
    <source>
        <dbReference type="ARBA" id="ARBA00001917"/>
    </source>
</evidence>
<dbReference type="PROSITE" id="PS50902">
    <property type="entry name" value="FLAVODOXIN_LIKE"/>
    <property type="match status" value="1"/>
</dbReference>
<accession>A0A545TIR5</accession>
<dbReference type="NCBIfam" id="TIGR01755">
    <property type="entry name" value="flav_wrbA"/>
    <property type="match status" value="1"/>
</dbReference>
<dbReference type="EMBL" id="VIKR01000001">
    <property type="protein sequence ID" value="TQV77071.1"/>
    <property type="molecule type" value="Genomic_DNA"/>
</dbReference>
<dbReference type="SUPFAM" id="SSF52218">
    <property type="entry name" value="Flavoproteins"/>
    <property type="match status" value="1"/>
</dbReference>
<organism evidence="6 7">
    <name type="scientific">Aliikangiella marina</name>
    <dbReference type="NCBI Taxonomy" id="1712262"/>
    <lineage>
        <taxon>Bacteria</taxon>
        <taxon>Pseudomonadati</taxon>
        <taxon>Pseudomonadota</taxon>
        <taxon>Gammaproteobacteria</taxon>
        <taxon>Oceanospirillales</taxon>
        <taxon>Pleioneaceae</taxon>
        <taxon>Aliikangiella</taxon>
    </lineage>
</organism>
<dbReference type="GO" id="GO:0003955">
    <property type="term" value="F:NAD(P)H dehydrogenase (quinone) activity"/>
    <property type="evidence" value="ECO:0007669"/>
    <property type="project" value="UniProtKB-EC"/>
</dbReference>
<evidence type="ECO:0000313" key="7">
    <source>
        <dbReference type="Proteomes" id="UP000317839"/>
    </source>
</evidence>
<dbReference type="Proteomes" id="UP000317839">
    <property type="component" value="Unassembled WGS sequence"/>
</dbReference>
<evidence type="ECO:0000256" key="2">
    <source>
        <dbReference type="ARBA" id="ARBA00006961"/>
    </source>
</evidence>
<evidence type="ECO:0000259" key="5">
    <source>
        <dbReference type="PROSITE" id="PS50902"/>
    </source>
</evidence>
<dbReference type="FunFam" id="3.40.50.360:FF:000001">
    <property type="entry name" value="NAD(P)H dehydrogenase (Quinone) FQR1-like"/>
    <property type="match status" value="1"/>
</dbReference>
<keyword evidence="7" id="KW-1185">Reference proteome</keyword>
<evidence type="ECO:0000313" key="6">
    <source>
        <dbReference type="EMBL" id="TQV77071.1"/>
    </source>
</evidence>
<dbReference type="PROSITE" id="PS00201">
    <property type="entry name" value="FLAVODOXIN"/>
    <property type="match status" value="1"/>
</dbReference>
<keyword evidence="3" id="KW-0285">Flavoprotein</keyword>
<dbReference type="EC" id="1.6.5.2" evidence="6"/>
<evidence type="ECO:0000256" key="3">
    <source>
        <dbReference type="ARBA" id="ARBA00022630"/>
    </source>
</evidence>
<name>A0A545TIR5_9GAMM</name>
<keyword evidence="4" id="KW-0288">FMN</keyword>
<dbReference type="GO" id="GO:0016020">
    <property type="term" value="C:membrane"/>
    <property type="evidence" value="ECO:0007669"/>
    <property type="project" value="TreeGrafter"/>
</dbReference>
<reference evidence="6 7" key="1">
    <citation type="submission" date="2019-06" db="EMBL/GenBank/DDBJ databases">
        <title>Draft genome of Aliikangiella marina GYP-15.</title>
        <authorList>
            <person name="Wang G."/>
        </authorList>
    </citation>
    <scope>NUCLEOTIDE SEQUENCE [LARGE SCALE GENOMIC DNA]</scope>
    <source>
        <strain evidence="6 7">GYP-15</strain>
    </source>
</reference>
<dbReference type="AlphaFoldDB" id="A0A545TIR5"/>
<dbReference type="PANTHER" id="PTHR30546:SF23">
    <property type="entry name" value="FLAVOPROTEIN-LIKE PROTEIN YCP4-RELATED"/>
    <property type="match status" value="1"/>
</dbReference>
<comment type="similarity">
    <text evidence="2">Belongs to the WrbA family.</text>
</comment>
<dbReference type="InterPro" id="IPR010089">
    <property type="entry name" value="Flavoprotein_WrbA-like"/>
</dbReference>
<dbReference type="PANTHER" id="PTHR30546">
    <property type="entry name" value="FLAVODOXIN-RELATED PROTEIN WRBA-RELATED"/>
    <property type="match status" value="1"/>
</dbReference>
<dbReference type="NCBIfam" id="NF002999">
    <property type="entry name" value="PRK03767.1"/>
    <property type="match status" value="1"/>
</dbReference>
<evidence type="ECO:0000256" key="4">
    <source>
        <dbReference type="ARBA" id="ARBA00022643"/>
    </source>
</evidence>
<dbReference type="InterPro" id="IPR005025">
    <property type="entry name" value="FMN_Rdtase-like_dom"/>
</dbReference>
<dbReference type="InterPro" id="IPR029039">
    <property type="entry name" value="Flavoprotein-like_sf"/>
</dbReference>